<comment type="similarity">
    <text evidence="4 14">Belongs to the cytochrome P450 family.</text>
</comment>
<keyword evidence="15" id="KW-0812">Transmembrane</keyword>
<dbReference type="SUPFAM" id="SSF48264">
    <property type="entry name" value="Cytochrome P450"/>
    <property type="match status" value="1"/>
</dbReference>
<feature type="transmembrane region" description="Helical" evidence="15">
    <location>
        <begin position="234"/>
        <end position="251"/>
    </location>
</feature>
<keyword evidence="8" id="KW-0492">Microsome</keyword>
<dbReference type="InterPro" id="IPR050476">
    <property type="entry name" value="Insect_CytP450_Detox"/>
</dbReference>
<evidence type="ECO:0000256" key="8">
    <source>
        <dbReference type="ARBA" id="ARBA00022848"/>
    </source>
</evidence>
<dbReference type="EMBL" id="JBJJXI010000056">
    <property type="protein sequence ID" value="KAL3399356.1"/>
    <property type="molecule type" value="Genomic_DNA"/>
</dbReference>
<evidence type="ECO:0000256" key="15">
    <source>
        <dbReference type="SAM" id="Phobius"/>
    </source>
</evidence>
<reference evidence="16 17" key="1">
    <citation type="journal article" date="2024" name="bioRxiv">
        <title>A reference genome for Trichogramma kaykai: A tiny desert-dwelling parasitoid wasp with competing sex-ratio distorters.</title>
        <authorList>
            <person name="Culotta J."/>
            <person name="Lindsey A.R."/>
        </authorList>
    </citation>
    <scope>NUCLEOTIDE SEQUENCE [LARGE SCALE GENOMIC DNA]</scope>
    <source>
        <strain evidence="16 17">KSX58</strain>
    </source>
</reference>
<keyword evidence="10 13" id="KW-0408">Iron</keyword>
<dbReference type="PRINTS" id="PR00463">
    <property type="entry name" value="EP450I"/>
</dbReference>
<dbReference type="GO" id="GO:0004497">
    <property type="term" value="F:monooxygenase activity"/>
    <property type="evidence" value="ECO:0007669"/>
    <property type="project" value="UniProtKB-KW"/>
</dbReference>
<dbReference type="PANTHER" id="PTHR24292">
    <property type="entry name" value="CYTOCHROME P450"/>
    <property type="match status" value="1"/>
</dbReference>
<feature type="binding site" description="axial binding residue" evidence="13">
    <location>
        <position position="442"/>
    </location>
    <ligand>
        <name>heme</name>
        <dbReference type="ChEBI" id="CHEBI:30413"/>
    </ligand>
    <ligandPart>
        <name>Fe</name>
        <dbReference type="ChEBI" id="CHEBI:18248"/>
    </ligandPart>
</feature>
<keyword evidence="17" id="KW-1185">Reference proteome</keyword>
<dbReference type="Gene3D" id="1.10.630.10">
    <property type="entry name" value="Cytochrome P450"/>
    <property type="match status" value="1"/>
</dbReference>
<keyword evidence="15" id="KW-1133">Transmembrane helix</keyword>
<evidence type="ECO:0000256" key="7">
    <source>
        <dbReference type="ARBA" id="ARBA00022824"/>
    </source>
</evidence>
<name>A0ABD2X3J7_9HYME</name>
<dbReference type="PRINTS" id="PR00385">
    <property type="entry name" value="P450"/>
</dbReference>
<evidence type="ECO:0000256" key="14">
    <source>
        <dbReference type="RuleBase" id="RU000461"/>
    </source>
</evidence>
<comment type="caution">
    <text evidence="16">The sequence shown here is derived from an EMBL/GenBank/DDBJ whole genome shotgun (WGS) entry which is preliminary data.</text>
</comment>
<evidence type="ECO:0000256" key="10">
    <source>
        <dbReference type="ARBA" id="ARBA00023004"/>
    </source>
</evidence>
<keyword evidence="9 14" id="KW-0560">Oxidoreductase</keyword>
<keyword evidence="5 13" id="KW-0349">Heme</keyword>
<sequence>MTGMVSQILLAIILGLLAYVYLSWLKTKNFWKKLGVKGPTPLPLVGNYKDAILGKMHSSLIMQKYYDEYKEEPFVGTFGRNMPMLIMRDPDLIKDVLIKDFSSFPDRGLISRESNDPFSQNLLNLKHNRWRPLRNKLAPVFSSGKLKDMFYLITDCSKLFEKYVERVAESGEPIECIELTAKYTTDAIGVCAFGLNTNSLGDEDSGFRKAGRDLMSSGTRNVLRRMLREYVPKLYGFVWPLVYNGALDFFFDSMKATMEHRKNSKERRNDFVDLLMDLRNEKLNDFEMTDSLLISQTLIFFLAGFETSSTTISNALYELALNEEIQDKLRQEIMNTLERDGQFTYDNIKQMKYLDQVVKETLRKYPPGSFLIRAAATSYTFKGTDVTIPKDTRIMFPVWAIHNDADIYPDPEKFDPERFTEENQKSRHPMNYLPFGDGPHNCIGLRFASLQTKIGIATLIKSFRVNPCSETCIPYRVHPRSFIPAPIGGIVLKFSKV</sequence>
<comment type="subcellular location">
    <subcellularLocation>
        <location evidence="3">Endoplasmic reticulum membrane</location>
        <topology evidence="3">Peripheral membrane protein</topology>
    </subcellularLocation>
    <subcellularLocation>
        <location evidence="2">Microsome membrane</location>
        <topology evidence="2">Peripheral membrane protein</topology>
    </subcellularLocation>
</comment>
<dbReference type="PROSITE" id="PS00086">
    <property type="entry name" value="CYTOCHROME_P450"/>
    <property type="match status" value="1"/>
</dbReference>
<dbReference type="InterPro" id="IPR002401">
    <property type="entry name" value="Cyt_P450_E_grp-I"/>
</dbReference>
<evidence type="ECO:0000256" key="5">
    <source>
        <dbReference type="ARBA" id="ARBA00022617"/>
    </source>
</evidence>
<evidence type="ECO:0000256" key="2">
    <source>
        <dbReference type="ARBA" id="ARBA00004174"/>
    </source>
</evidence>
<evidence type="ECO:0000256" key="6">
    <source>
        <dbReference type="ARBA" id="ARBA00022723"/>
    </source>
</evidence>
<dbReference type="GO" id="GO:0005789">
    <property type="term" value="C:endoplasmic reticulum membrane"/>
    <property type="evidence" value="ECO:0007669"/>
    <property type="project" value="UniProtKB-SubCell"/>
</dbReference>
<evidence type="ECO:0000256" key="13">
    <source>
        <dbReference type="PIRSR" id="PIRSR602401-1"/>
    </source>
</evidence>
<dbReference type="InterPro" id="IPR036396">
    <property type="entry name" value="Cyt_P450_sf"/>
</dbReference>
<dbReference type="FunFam" id="1.10.630.10:FF:000042">
    <property type="entry name" value="Cytochrome P450"/>
    <property type="match status" value="1"/>
</dbReference>
<keyword evidence="6 13" id="KW-0479">Metal-binding</keyword>
<keyword evidence="7" id="KW-0256">Endoplasmic reticulum</keyword>
<evidence type="ECO:0000313" key="16">
    <source>
        <dbReference type="EMBL" id="KAL3399356.1"/>
    </source>
</evidence>
<comment type="cofactor">
    <cofactor evidence="1 13">
        <name>heme</name>
        <dbReference type="ChEBI" id="CHEBI:30413"/>
    </cofactor>
</comment>
<evidence type="ECO:0000313" key="17">
    <source>
        <dbReference type="Proteomes" id="UP001627154"/>
    </source>
</evidence>
<evidence type="ECO:0000256" key="1">
    <source>
        <dbReference type="ARBA" id="ARBA00001971"/>
    </source>
</evidence>
<evidence type="ECO:0000256" key="3">
    <source>
        <dbReference type="ARBA" id="ARBA00004406"/>
    </source>
</evidence>
<evidence type="ECO:0008006" key="18">
    <source>
        <dbReference type="Google" id="ProtNLM"/>
    </source>
</evidence>
<evidence type="ECO:0000256" key="12">
    <source>
        <dbReference type="ARBA" id="ARBA00023136"/>
    </source>
</evidence>
<dbReference type="AlphaFoldDB" id="A0ABD2X3J7"/>
<dbReference type="Proteomes" id="UP001627154">
    <property type="component" value="Unassembled WGS sequence"/>
</dbReference>
<accession>A0ABD2X3J7</accession>
<dbReference type="CDD" id="cd11056">
    <property type="entry name" value="CYP6-like"/>
    <property type="match status" value="1"/>
</dbReference>
<gene>
    <name evidence="16" type="ORF">TKK_007219</name>
</gene>
<feature type="transmembrane region" description="Helical" evidence="15">
    <location>
        <begin position="6"/>
        <end position="24"/>
    </location>
</feature>
<protein>
    <recommendedName>
        <fullName evidence="18">Cytochrome P450</fullName>
    </recommendedName>
</protein>
<dbReference type="InterPro" id="IPR001128">
    <property type="entry name" value="Cyt_P450"/>
</dbReference>
<dbReference type="GO" id="GO:0046872">
    <property type="term" value="F:metal ion binding"/>
    <property type="evidence" value="ECO:0007669"/>
    <property type="project" value="UniProtKB-KW"/>
</dbReference>
<proteinExistence type="inferred from homology"/>
<organism evidence="16 17">
    <name type="scientific">Trichogramma kaykai</name>
    <dbReference type="NCBI Taxonomy" id="54128"/>
    <lineage>
        <taxon>Eukaryota</taxon>
        <taxon>Metazoa</taxon>
        <taxon>Ecdysozoa</taxon>
        <taxon>Arthropoda</taxon>
        <taxon>Hexapoda</taxon>
        <taxon>Insecta</taxon>
        <taxon>Pterygota</taxon>
        <taxon>Neoptera</taxon>
        <taxon>Endopterygota</taxon>
        <taxon>Hymenoptera</taxon>
        <taxon>Apocrita</taxon>
        <taxon>Proctotrupomorpha</taxon>
        <taxon>Chalcidoidea</taxon>
        <taxon>Trichogrammatidae</taxon>
        <taxon>Trichogramma</taxon>
    </lineage>
</organism>
<dbReference type="Pfam" id="PF00067">
    <property type="entry name" value="p450"/>
    <property type="match status" value="1"/>
</dbReference>
<keyword evidence="11 14" id="KW-0503">Monooxygenase</keyword>
<evidence type="ECO:0000256" key="11">
    <source>
        <dbReference type="ARBA" id="ARBA00023033"/>
    </source>
</evidence>
<evidence type="ECO:0000256" key="9">
    <source>
        <dbReference type="ARBA" id="ARBA00023002"/>
    </source>
</evidence>
<dbReference type="InterPro" id="IPR017972">
    <property type="entry name" value="Cyt_P450_CS"/>
</dbReference>
<dbReference type="PANTHER" id="PTHR24292:SF54">
    <property type="entry name" value="CYP9F3-RELATED"/>
    <property type="match status" value="1"/>
</dbReference>
<keyword evidence="12 15" id="KW-0472">Membrane</keyword>
<evidence type="ECO:0000256" key="4">
    <source>
        <dbReference type="ARBA" id="ARBA00010617"/>
    </source>
</evidence>